<name>A0A328BRH1_9CAUL</name>
<keyword evidence="5 6" id="KW-0472">Membrane</keyword>
<evidence type="ECO:0000313" key="8">
    <source>
        <dbReference type="Proteomes" id="UP000249524"/>
    </source>
</evidence>
<evidence type="ECO:0000256" key="6">
    <source>
        <dbReference type="RuleBase" id="RU004379"/>
    </source>
</evidence>
<comment type="caution">
    <text evidence="7">The sequence shown here is derived from an EMBL/GenBank/DDBJ whole genome shotgun (WGS) entry which is preliminary data.</text>
</comment>
<evidence type="ECO:0000256" key="1">
    <source>
        <dbReference type="ARBA" id="ARBA00004141"/>
    </source>
</evidence>
<organism evidence="7 8">
    <name type="scientific">Phenylobacterium kunshanense</name>
    <dbReference type="NCBI Taxonomy" id="1445034"/>
    <lineage>
        <taxon>Bacteria</taxon>
        <taxon>Pseudomonadati</taxon>
        <taxon>Pseudomonadota</taxon>
        <taxon>Alphaproteobacteria</taxon>
        <taxon>Caulobacterales</taxon>
        <taxon>Caulobacteraceae</taxon>
        <taxon>Phenylobacterium</taxon>
    </lineage>
</organism>
<dbReference type="InterPro" id="IPR006214">
    <property type="entry name" value="Bax_inhibitor_1-related"/>
</dbReference>
<dbReference type="PANTHER" id="PTHR23291">
    <property type="entry name" value="BAX INHIBITOR-RELATED"/>
    <property type="match status" value="1"/>
</dbReference>
<dbReference type="GO" id="GO:0005886">
    <property type="term" value="C:plasma membrane"/>
    <property type="evidence" value="ECO:0007669"/>
    <property type="project" value="TreeGrafter"/>
</dbReference>
<protein>
    <submittedName>
        <fullName evidence="7">BAX inhibitor (BI)-1/YccA family protein</fullName>
    </submittedName>
</protein>
<comment type="subcellular location">
    <subcellularLocation>
        <location evidence="1">Membrane</location>
        <topology evidence="1">Multi-pass membrane protein</topology>
    </subcellularLocation>
</comment>
<keyword evidence="3 6" id="KW-0812">Transmembrane</keyword>
<proteinExistence type="inferred from homology"/>
<feature type="transmembrane region" description="Helical" evidence="6">
    <location>
        <begin position="158"/>
        <end position="176"/>
    </location>
</feature>
<evidence type="ECO:0000256" key="5">
    <source>
        <dbReference type="ARBA" id="ARBA00023136"/>
    </source>
</evidence>
<dbReference type="Pfam" id="PF01027">
    <property type="entry name" value="Bax1-I"/>
    <property type="match status" value="1"/>
</dbReference>
<evidence type="ECO:0000313" key="7">
    <source>
        <dbReference type="EMBL" id="RAK67668.1"/>
    </source>
</evidence>
<reference evidence="7 8" key="1">
    <citation type="submission" date="2018-05" db="EMBL/GenBank/DDBJ databases">
        <authorList>
            <person name="Lanie J.A."/>
            <person name="Ng W.-L."/>
            <person name="Kazmierczak K.M."/>
            <person name="Andrzejewski T.M."/>
            <person name="Davidsen T.M."/>
            <person name="Wayne K.J."/>
            <person name="Tettelin H."/>
            <person name="Glass J.I."/>
            <person name="Rusch D."/>
            <person name="Podicherti R."/>
            <person name="Tsui H.-C.T."/>
            <person name="Winkler M.E."/>
        </authorList>
    </citation>
    <scope>NUCLEOTIDE SEQUENCE [LARGE SCALE GENOMIC DNA]</scope>
    <source>
        <strain evidence="7 8">BUT-10</strain>
    </source>
</reference>
<gene>
    <name evidence="7" type="ORF">DJ019_07135</name>
</gene>
<dbReference type="CDD" id="cd10432">
    <property type="entry name" value="BI-1-like_bacterial"/>
    <property type="match status" value="1"/>
</dbReference>
<feature type="transmembrane region" description="Helical" evidence="6">
    <location>
        <begin position="70"/>
        <end position="90"/>
    </location>
</feature>
<dbReference type="PANTHER" id="PTHR23291:SF50">
    <property type="entry name" value="PROTEIN LIFEGUARD 4"/>
    <property type="match status" value="1"/>
</dbReference>
<evidence type="ECO:0000256" key="2">
    <source>
        <dbReference type="ARBA" id="ARBA00010350"/>
    </source>
</evidence>
<sequence length="248" mass="26796">MSDFNRGYARTVPADRADMSVDAGLRSFMLGVYNKVALGLVLSAALAYLTGQFPPVRDLLYVQTARGWGMTMLGMIVAFAPLGVILFGMFALRNATPRSSGIYYWTIVALIGAGLGGLTLVYTGQSIASTFLITATAFGGLSLFGYTTKKDLTGFGSFLFIGLIGLVIASLVNLFLQNSMMQFLISVVGVFIFAGLIAFDTQRLKMTYYDLGGDQAAMGVATNFGALSLYINFINLFQFLLQLFGDRR</sequence>
<dbReference type="RefSeq" id="WP_111275278.1">
    <property type="nucleotide sequence ID" value="NZ_QFYS01000002.1"/>
</dbReference>
<evidence type="ECO:0000256" key="4">
    <source>
        <dbReference type="ARBA" id="ARBA00022989"/>
    </source>
</evidence>
<feature type="transmembrane region" description="Helical" evidence="6">
    <location>
        <begin position="32"/>
        <end position="50"/>
    </location>
</feature>
<dbReference type="OrthoDB" id="9793828at2"/>
<dbReference type="Proteomes" id="UP000249524">
    <property type="component" value="Unassembled WGS sequence"/>
</dbReference>
<accession>A0A328BRH1</accession>
<keyword evidence="8" id="KW-1185">Reference proteome</keyword>
<dbReference type="AlphaFoldDB" id="A0A328BRH1"/>
<feature type="transmembrane region" description="Helical" evidence="6">
    <location>
        <begin position="182"/>
        <end position="199"/>
    </location>
</feature>
<keyword evidence="4 6" id="KW-1133">Transmembrane helix</keyword>
<feature type="transmembrane region" description="Helical" evidence="6">
    <location>
        <begin position="127"/>
        <end position="146"/>
    </location>
</feature>
<feature type="transmembrane region" description="Helical" evidence="6">
    <location>
        <begin position="102"/>
        <end position="121"/>
    </location>
</feature>
<feature type="transmembrane region" description="Helical" evidence="6">
    <location>
        <begin position="220"/>
        <end position="241"/>
    </location>
</feature>
<dbReference type="EMBL" id="QFYS01000002">
    <property type="protein sequence ID" value="RAK67668.1"/>
    <property type="molecule type" value="Genomic_DNA"/>
</dbReference>
<comment type="similarity">
    <text evidence="2 6">Belongs to the BI1 family.</text>
</comment>
<evidence type="ECO:0000256" key="3">
    <source>
        <dbReference type="ARBA" id="ARBA00022692"/>
    </source>
</evidence>